<feature type="region of interest" description="Disordered" evidence="1">
    <location>
        <begin position="99"/>
        <end position="125"/>
    </location>
</feature>
<dbReference type="EMBL" id="RFFH01000002">
    <property type="protein sequence ID" value="RMI34190.1"/>
    <property type="molecule type" value="Genomic_DNA"/>
</dbReference>
<organism evidence="3 4">
    <name type="scientific">Nocardia stercoris</name>
    <dbReference type="NCBI Taxonomy" id="2483361"/>
    <lineage>
        <taxon>Bacteria</taxon>
        <taxon>Bacillati</taxon>
        <taxon>Actinomycetota</taxon>
        <taxon>Actinomycetes</taxon>
        <taxon>Mycobacteriales</taxon>
        <taxon>Nocardiaceae</taxon>
        <taxon>Nocardia</taxon>
    </lineage>
</organism>
<sequence>MRFTVVNHPLHTRRVRVLAAAALACLAAGCDSAVGIEGTDYTNSPHTRATTTSAAAVPVPPAAPVAPPAPPAPAYPVALAVPAPATAFAVGAFAADLQQSTTTTSTTTTTTSTTTTTTSAAASASADTPLEHKCWSLAPHDVDTMYTDKQPILAALAVPGVDDGSTVTWKGPAVTLVVTHRDIAAGYACPRVFQAGTEPGFTDADARHTVRRYLSRLTGSPVDPADTEDAFPLTCTSGWDPTGTGSPITPPLVKNPEKLTAVQSFDDQSLSSETLRTDYAQVSATVTTAAGTKEHTFTLHAGEQGYCIGDVTA</sequence>
<comment type="caution">
    <text evidence="3">The sequence shown here is derived from an EMBL/GenBank/DDBJ whole genome shotgun (WGS) entry which is preliminary data.</text>
</comment>
<evidence type="ECO:0008006" key="5">
    <source>
        <dbReference type="Google" id="ProtNLM"/>
    </source>
</evidence>
<keyword evidence="2" id="KW-0732">Signal</keyword>
<protein>
    <recommendedName>
        <fullName evidence="5">DUF3558 domain-containing protein</fullName>
    </recommendedName>
</protein>
<evidence type="ECO:0000256" key="2">
    <source>
        <dbReference type="SAM" id="SignalP"/>
    </source>
</evidence>
<name>A0A3M2LBU9_9NOCA</name>
<dbReference type="Proteomes" id="UP000279275">
    <property type="component" value="Unassembled WGS sequence"/>
</dbReference>
<evidence type="ECO:0000313" key="3">
    <source>
        <dbReference type="EMBL" id="RMI34190.1"/>
    </source>
</evidence>
<reference evidence="3 4" key="1">
    <citation type="submission" date="2018-10" db="EMBL/GenBank/DDBJ databases">
        <title>Isolation from cow dung.</title>
        <authorList>
            <person name="Ling L."/>
        </authorList>
    </citation>
    <scope>NUCLEOTIDE SEQUENCE [LARGE SCALE GENOMIC DNA]</scope>
    <source>
        <strain evidence="3 4">NEAU-LL90</strain>
    </source>
</reference>
<evidence type="ECO:0000313" key="4">
    <source>
        <dbReference type="Proteomes" id="UP000279275"/>
    </source>
</evidence>
<gene>
    <name evidence="3" type="ORF">EBN03_07160</name>
</gene>
<accession>A0A3M2LBU9</accession>
<feature type="chain" id="PRO_5018302426" description="DUF3558 domain-containing protein" evidence="2">
    <location>
        <begin position="34"/>
        <end position="313"/>
    </location>
</feature>
<keyword evidence="4" id="KW-1185">Reference proteome</keyword>
<proteinExistence type="predicted"/>
<dbReference type="AlphaFoldDB" id="A0A3M2LBU9"/>
<evidence type="ECO:0000256" key="1">
    <source>
        <dbReference type="SAM" id="MobiDB-lite"/>
    </source>
</evidence>
<feature type="signal peptide" evidence="2">
    <location>
        <begin position="1"/>
        <end position="33"/>
    </location>
</feature>
<dbReference type="PROSITE" id="PS51257">
    <property type="entry name" value="PROKAR_LIPOPROTEIN"/>
    <property type="match status" value="1"/>
</dbReference>